<feature type="region of interest" description="Disordered" evidence="1">
    <location>
        <begin position="83"/>
        <end position="107"/>
    </location>
</feature>
<dbReference type="AlphaFoldDB" id="A0A849BAD1"/>
<comment type="caution">
    <text evidence="2">The sequence shown here is derived from an EMBL/GenBank/DDBJ whole genome shotgun (WGS) entry which is preliminary data.</text>
</comment>
<reference evidence="2 3" key="1">
    <citation type="submission" date="2020-05" db="EMBL/GenBank/DDBJ databases">
        <title>MicrobeNet Type strains.</title>
        <authorList>
            <person name="Nicholson A.C."/>
        </authorList>
    </citation>
    <scope>NUCLEOTIDE SEQUENCE [LARGE SCALE GENOMIC DNA]</scope>
    <source>
        <strain evidence="2 3">ATCC 700815</strain>
    </source>
</reference>
<organism evidence="2 3">
    <name type="scientific">Cupriavidus gilardii</name>
    <dbReference type="NCBI Taxonomy" id="82541"/>
    <lineage>
        <taxon>Bacteria</taxon>
        <taxon>Pseudomonadati</taxon>
        <taxon>Pseudomonadota</taxon>
        <taxon>Betaproteobacteria</taxon>
        <taxon>Burkholderiales</taxon>
        <taxon>Burkholderiaceae</taxon>
        <taxon>Cupriavidus</taxon>
    </lineage>
</organism>
<dbReference type="EMBL" id="JABEMD010000012">
    <property type="protein sequence ID" value="NNH11084.1"/>
    <property type="molecule type" value="Genomic_DNA"/>
</dbReference>
<name>A0A849BAD1_9BURK</name>
<evidence type="ECO:0000313" key="2">
    <source>
        <dbReference type="EMBL" id="NNH11084.1"/>
    </source>
</evidence>
<dbReference type="RefSeq" id="WP_053824355.1">
    <property type="nucleotide sequence ID" value="NZ_BAAAEB010000017.1"/>
</dbReference>
<proteinExistence type="predicted"/>
<protein>
    <submittedName>
        <fullName evidence="2">Uncharacterized protein</fullName>
    </submittedName>
</protein>
<accession>A0A849BAD1</accession>
<feature type="compositionally biased region" description="Polar residues" evidence="1">
    <location>
        <begin position="98"/>
        <end position="107"/>
    </location>
</feature>
<sequence length="107" mass="11183">MKEMFHRDHLIAAHAVPVGASSGVRYGYQGEILPAGARAATTQEDLPASFASDVETAFDNAATAIEACLLEGRRLIDIRLDGADTPAASSDPARAPGSGNSNQRSMQ</sequence>
<evidence type="ECO:0000256" key="1">
    <source>
        <dbReference type="SAM" id="MobiDB-lite"/>
    </source>
</evidence>
<dbReference type="Proteomes" id="UP000542973">
    <property type="component" value="Unassembled WGS sequence"/>
</dbReference>
<gene>
    <name evidence="2" type="ORF">HLB16_09350</name>
</gene>
<evidence type="ECO:0000313" key="3">
    <source>
        <dbReference type="Proteomes" id="UP000542973"/>
    </source>
</evidence>